<dbReference type="Proteomes" id="UP000238479">
    <property type="component" value="Chromosome 2"/>
</dbReference>
<dbReference type="Gramene" id="PRQ52211">
    <property type="protein sequence ID" value="PRQ52211"/>
    <property type="gene ID" value="RchiOBHm_Chr2g0152991"/>
</dbReference>
<evidence type="ECO:0000259" key="1">
    <source>
        <dbReference type="Pfam" id="PF13976"/>
    </source>
</evidence>
<dbReference type="EMBL" id="PDCK01000040">
    <property type="protein sequence ID" value="PRQ52211.1"/>
    <property type="molecule type" value="Genomic_DNA"/>
</dbReference>
<protein>
    <submittedName>
        <fullName evidence="2">Putative GAG-pre-integrase domain-containing protein</fullName>
    </submittedName>
</protein>
<keyword evidence="3" id="KW-1185">Reference proteome</keyword>
<evidence type="ECO:0000313" key="3">
    <source>
        <dbReference type="Proteomes" id="UP000238479"/>
    </source>
</evidence>
<dbReference type="OMA" id="RRAHCIG"/>
<name>A0A2P6S0L8_ROSCH</name>
<dbReference type="InterPro" id="IPR025724">
    <property type="entry name" value="GAG-pre-integrase_dom"/>
</dbReference>
<organism evidence="2 3">
    <name type="scientific">Rosa chinensis</name>
    <name type="common">China rose</name>
    <dbReference type="NCBI Taxonomy" id="74649"/>
    <lineage>
        <taxon>Eukaryota</taxon>
        <taxon>Viridiplantae</taxon>
        <taxon>Streptophyta</taxon>
        <taxon>Embryophyta</taxon>
        <taxon>Tracheophyta</taxon>
        <taxon>Spermatophyta</taxon>
        <taxon>Magnoliopsida</taxon>
        <taxon>eudicotyledons</taxon>
        <taxon>Gunneridae</taxon>
        <taxon>Pentapetalae</taxon>
        <taxon>rosids</taxon>
        <taxon>fabids</taxon>
        <taxon>Rosales</taxon>
        <taxon>Rosaceae</taxon>
        <taxon>Rosoideae</taxon>
        <taxon>Rosoideae incertae sedis</taxon>
        <taxon>Rosa</taxon>
    </lineage>
</organism>
<sequence length="110" mass="12624">MYVIFQDLLTREIVGRGYMRGRLFHLDQTYAGEKPGAQSRVALTSNSDKISEIWLWHRRLGHPSFSLMKTTMPTLFIGVNESALRCETCVLAKSHRRAHCIGYAIFCVVY</sequence>
<dbReference type="Pfam" id="PF13976">
    <property type="entry name" value="gag_pre-integrs"/>
    <property type="match status" value="1"/>
</dbReference>
<dbReference type="AlphaFoldDB" id="A0A2P6S0L8"/>
<reference evidence="2 3" key="1">
    <citation type="journal article" date="2018" name="Nat. Genet.">
        <title>The Rosa genome provides new insights in the design of modern roses.</title>
        <authorList>
            <person name="Bendahmane M."/>
        </authorList>
    </citation>
    <scope>NUCLEOTIDE SEQUENCE [LARGE SCALE GENOMIC DNA]</scope>
    <source>
        <strain evidence="3">cv. Old Blush</strain>
    </source>
</reference>
<feature type="domain" description="GAG-pre-integrase" evidence="1">
    <location>
        <begin position="38"/>
        <end position="94"/>
    </location>
</feature>
<proteinExistence type="predicted"/>
<comment type="caution">
    <text evidence="2">The sequence shown here is derived from an EMBL/GenBank/DDBJ whole genome shotgun (WGS) entry which is preliminary data.</text>
</comment>
<evidence type="ECO:0000313" key="2">
    <source>
        <dbReference type="EMBL" id="PRQ52211.1"/>
    </source>
</evidence>
<accession>A0A2P6S0L8</accession>
<gene>
    <name evidence="2" type="ORF">RchiOBHm_Chr2g0152991</name>
</gene>